<comment type="similarity">
    <text evidence="1">Belongs to the bacterial solute-binding protein 1 family. WtpA subfamily.</text>
</comment>
<evidence type="ECO:0000256" key="1">
    <source>
        <dbReference type="ARBA" id="ARBA00009438"/>
    </source>
</evidence>
<dbReference type="PANTHER" id="PTHR30632:SF16">
    <property type="entry name" value="MOLYBDATE_TUNGSTATE-BINDING PROTEIN WTPA"/>
    <property type="match status" value="1"/>
</dbReference>
<dbReference type="EMBL" id="DRBS01000058">
    <property type="protein sequence ID" value="HDD43510.1"/>
    <property type="molecule type" value="Genomic_DNA"/>
</dbReference>
<dbReference type="CDD" id="cd13540">
    <property type="entry name" value="PBP2_ModA_WtpA"/>
    <property type="match status" value="1"/>
</dbReference>
<dbReference type="GO" id="GO:0015689">
    <property type="term" value="P:molybdate ion transport"/>
    <property type="evidence" value="ECO:0007669"/>
    <property type="project" value="TreeGrafter"/>
</dbReference>
<dbReference type="Pfam" id="PF13531">
    <property type="entry name" value="SBP_bac_11"/>
    <property type="match status" value="1"/>
</dbReference>
<dbReference type="NCBIfam" id="TIGR03730">
    <property type="entry name" value="tungstate_WtpA"/>
    <property type="match status" value="1"/>
</dbReference>
<dbReference type="InterPro" id="IPR022498">
    <property type="entry name" value="ABC_trnspt_W-bd_WtpA"/>
</dbReference>
<gene>
    <name evidence="2" type="primary">wtpA</name>
    <name evidence="2" type="ORF">ENG63_01420</name>
</gene>
<comment type="caution">
    <text evidence="2">The sequence shown here is derived from an EMBL/GenBank/DDBJ whole genome shotgun (WGS) entry which is preliminary data.</text>
</comment>
<dbReference type="InterPro" id="IPR050682">
    <property type="entry name" value="ModA/WtpA"/>
</dbReference>
<evidence type="ECO:0000313" key="2">
    <source>
        <dbReference type="EMBL" id="HDD43510.1"/>
    </source>
</evidence>
<accession>A0A7C0Y628</accession>
<proteinExistence type="inferred from homology"/>
<dbReference type="SUPFAM" id="SSF53850">
    <property type="entry name" value="Periplasmic binding protein-like II"/>
    <property type="match status" value="1"/>
</dbReference>
<reference evidence="2" key="1">
    <citation type="journal article" date="2020" name="mSystems">
        <title>Genome- and Community-Level Interaction Insights into Carbon Utilization and Element Cycling Functions of Hydrothermarchaeota in Hydrothermal Sediment.</title>
        <authorList>
            <person name="Zhou Z."/>
            <person name="Liu Y."/>
            <person name="Xu W."/>
            <person name="Pan J."/>
            <person name="Luo Z.H."/>
            <person name="Li M."/>
        </authorList>
    </citation>
    <scope>NUCLEOTIDE SEQUENCE [LARGE SCALE GENOMIC DNA]</scope>
    <source>
        <strain evidence="2">HyVt-233</strain>
    </source>
</reference>
<dbReference type="NCBIfam" id="NF003196">
    <property type="entry name" value="PRK04168.1"/>
    <property type="match status" value="1"/>
</dbReference>
<organism evidence="2">
    <name type="scientific">Desulfofervidus auxilii</name>
    <dbReference type="NCBI Taxonomy" id="1621989"/>
    <lineage>
        <taxon>Bacteria</taxon>
        <taxon>Pseudomonadati</taxon>
        <taxon>Thermodesulfobacteriota</taxon>
        <taxon>Candidatus Desulfofervidia</taxon>
        <taxon>Candidatus Desulfofervidales</taxon>
        <taxon>Candidatus Desulfofervidaceae</taxon>
        <taxon>Candidatus Desulfofervidus</taxon>
    </lineage>
</organism>
<dbReference type="GO" id="GO:1901359">
    <property type="term" value="F:tungstate binding"/>
    <property type="evidence" value="ECO:0007669"/>
    <property type="project" value="InterPro"/>
</dbReference>
<dbReference type="GO" id="GO:0030973">
    <property type="term" value="F:molybdate ion binding"/>
    <property type="evidence" value="ECO:0007669"/>
    <property type="project" value="TreeGrafter"/>
</dbReference>
<sequence>MRQKCILVVFLIFCFSNVLYAGGKIKLKVFHAGSLSVPFAKLESIFENKYPQIDVRREASGSVQAVRKVTDLGKACDIIAVADYEIIPKMMFPYYTDYVKLFARNEIVLCYTEKSRYKEKINDKNWYKILSKSDVKWGFSNPNDDPCGYRTLMTIALASIYYKKTDLFTSLLKNFPIIYKSDQNNIFIELKKDLQTKKGIFIRSKSVELIGLLESGAIDYAFEYKSVAKQHKLFYIDLPKEINLGDFSYKDFYAKVRIKLKTGIIIKAKPIIYGITVLKNAVHPEEARLWEMFVTGNDGIKILKECFQIPIFPTKEIRYK</sequence>
<dbReference type="Gene3D" id="3.40.190.10">
    <property type="entry name" value="Periplasmic binding protein-like II"/>
    <property type="match status" value="2"/>
</dbReference>
<protein>
    <submittedName>
        <fullName evidence="2">Tungstate ABC transporter substrate-binding protein WtpA</fullName>
    </submittedName>
</protein>
<name>A0A7C0Y628_DESA2</name>
<dbReference type="AlphaFoldDB" id="A0A7C0Y628"/>
<dbReference type="Proteomes" id="UP000886289">
    <property type="component" value="Unassembled WGS sequence"/>
</dbReference>
<dbReference type="PANTHER" id="PTHR30632">
    <property type="entry name" value="MOLYBDATE-BINDING PERIPLASMIC PROTEIN"/>
    <property type="match status" value="1"/>
</dbReference>